<accession>A0ABW3M1J3</accession>
<name>A0ABW3M1J3_9PSEU</name>
<sequence>MIGKKTFLAAIAVVATMGSVAPVAQAAPNGTVTLSHADRSTVTVPWRAGPNGSWYAVDPLNKNKSNGVENAAVVMRPPSTSGSAPCFQGEVCIYQDANWQGWAYAIGASGVDELGRSACPGCQSSHHPASNGTWNDQMTSWKNLSSRRFCWTFDSYGLGETHFMEAGWTVPQVTDHENDEASSVLLCG</sequence>
<organism evidence="2 3">
    <name type="scientific">Kibdelosporangium lantanae</name>
    <dbReference type="NCBI Taxonomy" id="1497396"/>
    <lineage>
        <taxon>Bacteria</taxon>
        <taxon>Bacillati</taxon>
        <taxon>Actinomycetota</taxon>
        <taxon>Actinomycetes</taxon>
        <taxon>Pseudonocardiales</taxon>
        <taxon>Pseudonocardiaceae</taxon>
        <taxon>Kibdelosporangium</taxon>
    </lineage>
</organism>
<evidence type="ECO:0000313" key="3">
    <source>
        <dbReference type="Proteomes" id="UP001597045"/>
    </source>
</evidence>
<comment type="caution">
    <text evidence="2">The sequence shown here is derived from an EMBL/GenBank/DDBJ whole genome shotgun (WGS) entry which is preliminary data.</text>
</comment>
<keyword evidence="3" id="KW-1185">Reference proteome</keyword>
<dbReference type="EMBL" id="JBHTIS010000077">
    <property type="protein sequence ID" value="MFD1044565.1"/>
    <property type="molecule type" value="Genomic_DNA"/>
</dbReference>
<dbReference type="Proteomes" id="UP001597045">
    <property type="component" value="Unassembled WGS sequence"/>
</dbReference>
<feature type="chain" id="PRO_5046479433" evidence="1">
    <location>
        <begin position="27"/>
        <end position="188"/>
    </location>
</feature>
<dbReference type="Pfam" id="PF03995">
    <property type="entry name" value="Inhibitor_I36"/>
    <property type="match status" value="1"/>
</dbReference>
<reference evidence="3" key="1">
    <citation type="journal article" date="2019" name="Int. J. Syst. Evol. Microbiol.">
        <title>The Global Catalogue of Microorganisms (GCM) 10K type strain sequencing project: providing services to taxonomists for standard genome sequencing and annotation.</title>
        <authorList>
            <consortium name="The Broad Institute Genomics Platform"/>
            <consortium name="The Broad Institute Genome Sequencing Center for Infectious Disease"/>
            <person name="Wu L."/>
            <person name="Ma J."/>
        </authorList>
    </citation>
    <scope>NUCLEOTIDE SEQUENCE [LARGE SCALE GENOMIC DNA]</scope>
    <source>
        <strain evidence="3">JCM 31486</strain>
    </source>
</reference>
<protein>
    <submittedName>
        <fullName evidence="2">Peptidase inhibitor family I36 protein</fullName>
    </submittedName>
</protein>
<evidence type="ECO:0000313" key="2">
    <source>
        <dbReference type="EMBL" id="MFD1044565.1"/>
    </source>
</evidence>
<gene>
    <name evidence="2" type="ORF">ACFQ1S_02630</name>
</gene>
<feature type="signal peptide" evidence="1">
    <location>
        <begin position="1"/>
        <end position="26"/>
    </location>
</feature>
<evidence type="ECO:0000256" key="1">
    <source>
        <dbReference type="SAM" id="SignalP"/>
    </source>
</evidence>
<dbReference type="Gene3D" id="2.60.20.10">
    <property type="entry name" value="Crystallins"/>
    <property type="match status" value="1"/>
</dbReference>
<keyword evidence="1" id="KW-0732">Signal</keyword>
<proteinExistence type="predicted"/>